<keyword evidence="1" id="KW-0732">Signal</keyword>
<evidence type="ECO:0000313" key="3">
    <source>
        <dbReference type="Proteomes" id="UP001333102"/>
    </source>
</evidence>
<dbReference type="Proteomes" id="UP001333102">
    <property type="component" value="Chromosome"/>
</dbReference>
<dbReference type="EMBL" id="CP141614">
    <property type="protein sequence ID" value="WRP15290.1"/>
    <property type="molecule type" value="Genomic_DNA"/>
</dbReference>
<accession>A0ABZ1BRZ6</accession>
<dbReference type="PANTHER" id="PTHR35271:SF1">
    <property type="entry name" value="ABC TRANSPORTER, SUBSTRATE-BINDING LIPOPROTEIN"/>
    <property type="match status" value="1"/>
</dbReference>
<dbReference type="RefSeq" id="WP_324669690.1">
    <property type="nucleotide sequence ID" value="NZ_CP141614.1"/>
</dbReference>
<proteinExistence type="predicted"/>
<gene>
    <name evidence="2" type="ORF">VLY81_03750</name>
</gene>
<reference evidence="3" key="1">
    <citation type="submission" date="2023-12" db="EMBL/GenBank/DDBJ databases">
        <title>Novel isolates from deep terrestrial aquifers shed light on the physiology and ecology of the class Limnochordia.</title>
        <authorList>
            <person name="Karnachuk O.V."/>
            <person name="Lukina A.P."/>
            <person name="Avakyan M.R."/>
            <person name="Kadnikov V."/>
            <person name="Begmatov S."/>
            <person name="Beletsky A.V."/>
            <person name="Mardanov A.V."/>
            <person name="Ravin N.V."/>
        </authorList>
    </citation>
    <scope>NUCLEOTIDE SEQUENCE [LARGE SCALE GENOMIC DNA]</scope>
    <source>
        <strain evidence="3">LN</strain>
    </source>
</reference>
<dbReference type="Pfam" id="PF04392">
    <property type="entry name" value="ABC_sub_bind"/>
    <property type="match status" value="1"/>
</dbReference>
<dbReference type="InterPro" id="IPR028082">
    <property type="entry name" value="Peripla_BP_I"/>
</dbReference>
<evidence type="ECO:0000313" key="2">
    <source>
        <dbReference type="EMBL" id="WRP15290.1"/>
    </source>
</evidence>
<feature type="chain" id="PRO_5046016833" evidence="1">
    <location>
        <begin position="30"/>
        <end position="330"/>
    </location>
</feature>
<sequence length="330" mass="34832">MSRHLRFAARAFTFLVLGLALAGSADVEAAPSGPLPRIGIVQIVEHPSLDAARQGFVDALAELGYVEGSTVRYDVRSAQGDLAIAQAIAQRFVADGVDLILAIATPAAQAAAQATRSIPILITAVTDPVAARLVESLERPGTNVTGTSDMTPVAAQLRLLRQLVPSARRVGVVYNPGEVNSQVQARLTRQAAAELGLEIVEASAASSTEVMTAAQSIARRVDAYYVFTDNTVVSALESVVKVAEEARKPLIVGEGDSVRRGGLASVAIDYYELGRQTGRMAAEVLRGASPAEMPIQFQQEARLVINLQAARRMGVTVPAELIESAAEVIR</sequence>
<protein>
    <submittedName>
        <fullName evidence="2">ABC transporter substrate-binding protein</fullName>
    </submittedName>
</protein>
<dbReference type="CDD" id="cd06325">
    <property type="entry name" value="PBP1_ABC_unchar_transporter"/>
    <property type="match status" value="1"/>
</dbReference>
<dbReference type="Gene3D" id="3.40.50.2300">
    <property type="match status" value="2"/>
</dbReference>
<dbReference type="PANTHER" id="PTHR35271">
    <property type="entry name" value="ABC TRANSPORTER, SUBSTRATE-BINDING LIPOPROTEIN-RELATED"/>
    <property type="match status" value="1"/>
</dbReference>
<keyword evidence="3" id="KW-1185">Reference proteome</keyword>
<dbReference type="InterPro" id="IPR007487">
    <property type="entry name" value="ABC_transpt-TYRBP-like"/>
</dbReference>
<feature type="signal peptide" evidence="1">
    <location>
        <begin position="1"/>
        <end position="29"/>
    </location>
</feature>
<organism evidence="2 3">
    <name type="scientific">Geochorda subterranea</name>
    <dbReference type="NCBI Taxonomy" id="3109564"/>
    <lineage>
        <taxon>Bacteria</taxon>
        <taxon>Bacillati</taxon>
        <taxon>Bacillota</taxon>
        <taxon>Limnochordia</taxon>
        <taxon>Limnochordales</taxon>
        <taxon>Geochordaceae</taxon>
        <taxon>Geochorda</taxon>
    </lineage>
</organism>
<evidence type="ECO:0000256" key="1">
    <source>
        <dbReference type="SAM" id="SignalP"/>
    </source>
</evidence>
<dbReference type="SUPFAM" id="SSF53822">
    <property type="entry name" value="Periplasmic binding protein-like I"/>
    <property type="match status" value="1"/>
</dbReference>
<name>A0ABZ1BRZ6_9FIRM</name>